<dbReference type="RefSeq" id="WP_026612105.1">
    <property type="nucleotide sequence ID" value="NZ_OX458333.1"/>
</dbReference>
<feature type="domain" description="Peptidase M50" evidence="14">
    <location>
        <begin position="14"/>
        <end position="116"/>
    </location>
</feature>
<dbReference type="Proteomes" id="UP001162030">
    <property type="component" value="Chromosome"/>
</dbReference>
<keyword evidence="12 13" id="KW-0472">Membrane</keyword>
<comment type="similarity">
    <text evidence="3">Belongs to the peptidase M50B family.</text>
</comment>
<comment type="cofactor">
    <cofactor evidence="1">
        <name>Zn(2+)</name>
        <dbReference type="ChEBI" id="CHEBI:29105"/>
    </cofactor>
</comment>
<evidence type="ECO:0000256" key="4">
    <source>
        <dbReference type="ARBA" id="ARBA00022475"/>
    </source>
</evidence>
<dbReference type="InterPro" id="IPR008915">
    <property type="entry name" value="Peptidase_M50"/>
</dbReference>
<evidence type="ECO:0000259" key="14">
    <source>
        <dbReference type="Pfam" id="PF02163"/>
    </source>
</evidence>
<feature type="transmembrane region" description="Helical" evidence="13">
    <location>
        <begin position="94"/>
        <end position="115"/>
    </location>
</feature>
<evidence type="ECO:0000256" key="12">
    <source>
        <dbReference type="ARBA" id="ARBA00023136"/>
    </source>
</evidence>
<keyword evidence="8 15" id="KW-0378">Hydrolase</keyword>
<keyword evidence="5" id="KW-0645">Protease</keyword>
<evidence type="ECO:0000256" key="13">
    <source>
        <dbReference type="SAM" id="Phobius"/>
    </source>
</evidence>
<evidence type="ECO:0000256" key="10">
    <source>
        <dbReference type="ARBA" id="ARBA00022989"/>
    </source>
</evidence>
<dbReference type="PANTHER" id="PTHR35864">
    <property type="entry name" value="ZINC METALLOPROTEASE MJ0611-RELATED"/>
    <property type="match status" value="1"/>
</dbReference>
<keyword evidence="4" id="KW-1003">Cell membrane</keyword>
<reference evidence="15 16" key="1">
    <citation type="submission" date="2023-03" db="EMBL/GenBank/DDBJ databases">
        <authorList>
            <person name="Pearce D."/>
        </authorList>
    </citation>
    <scope>NUCLEOTIDE SEQUENCE [LARGE SCALE GENOMIC DNA]</scope>
    <source>
        <strain evidence="15">Msz</strain>
    </source>
</reference>
<evidence type="ECO:0000256" key="8">
    <source>
        <dbReference type="ARBA" id="ARBA00022801"/>
    </source>
</evidence>
<feature type="transmembrane region" description="Helical" evidence="13">
    <location>
        <begin position="127"/>
        <end position="148"/>
    </location>
</feature>
<evidence type="ECO:0000256" key="5">
    <source>
        <dbReference type="ARBA" id="ARBA00022670"/>
    </source>
</evidence>
<gene>
    <name evidence="15" type="primary">ywhC</name>
    <name evidence="15" type="ORF">MSZNOR_1113</name>
</gene>
<dbReference type="InterPro" id="IPR052348">
    <property type="entry name" value="Metallopeptidase_M50B"/>
</dbReference>
<evidence type="ECO:0000256" key="6">
    <source>
        <dbReference type="ARBA" id="ARBA00022692"/>
    </source>
</evidence>
<proteinExistence type="inferred from homology"/>
<evidence type="ECO:0000313" key="16">
    <source>
        <dbReference type="Proteomes" id="UP001162030"/>
    </source>
</evidence>
<evidence type="ECO:0000313" key="15">
    <source>
        <dbReference type="EMBL" id="CAI8775370.1"/>
    </source>
</evidence>
<dbReference type="GO" id="GO:0008237">
    <property type="term" value="F:metallopeptidase activity"/>
    <property type="evidence" value="ECO:0007669"/>
    <property type="project" value="UniProtKB-KW"/>
</dbReference>
<evidence type="ECO:0000256" key="3">
    <source>
        <dbReference type="ARBA" id="ARBA00007931"/>
    </source>
</evidence>
<dbReference type="EMBL" id="OX458333">
    <property type="protein sequence ID" value="CAI8775370.1"/>
    <property type="molecule type" value="Genomic_DNA"/>
</dbReference>
<keyword evidence="11 15" id="KW-0482">Metalloprotease</keyword>
<evidence type="ECO:0000256" key="1">
    <source>
        <dbReference type="ARBA" id="ARBA00001947"/>
    </source>
</evidence>
<dbReference type="CDD" id="cd06158">
    <property type="entry name" value="S2P-M50_like_1"/>
    <property type="match status" value="1"/>
</dbReference>
<feature type="transmembrane region" description="Helical" evidence="13">
    <location>
        <begin position="53"/>
        <end position="74"/>
    </location>
</feature>
<feature type="transmembrane region" description="Helical" evidence="13">
    <location>
        <begin position="12"/>
        <end position="32"/>
    </location>
</feature>
<accession>A0ABN8WZ95</accession>
<keyword evidence="9" id="KW-0862">Zinc</keyword>
<dbReference type="Pfam" id="PF02163">
    <property type="entry name" value="Peptidase_M50"/>
    <property type="match status" value="2"/>
</dbReference>
<dbReference type="EC" id="3.4.24.-" evidence="15"/>
<dbReference type="InterPro" id="IPR044537">
    <property type="entry name" value="Rip2-like"/>
</dbReference>
<dbReference type="PANTHER" id="PTHR35864:SF1">
    <property type="entry name" value="ZINC METALLOPROTEASE YWHC-RELATED"/>
    <property type="match status" value="1"/>
</dbReference>
<keyword evidence="10 13" id="KW-1133">Transmembrane helix</keyword>
<evidence type="ECO:0000256" key="9">
    <source>
        <dbReference type="ARBA" id="ARBA00022833"/>
    </source>
</evidence>
<evidence type="ECO:0000256" key="2">
    <source>
        <dbReference type="ARBA" id="ARBA00004651"/>
    </source>
</evidence>
<keyword evidence="6 13" id="KW-0812">Transmembrane</keyword>
<name>A0ABN8WZ95_9GAMM</name>
<feature type="domain" description="Peptidase M50" evidence="14">
    <location>
        <begin position="139"/>
        <end position="167"/>
    </location>
</feature>
<keyword evidence="7" id="KW-0479">Metal-binding</keyword>
<keyword evidence="16" id="KW-1185">Reference proteome</keyword>
<evidence type="ECO:0000256" key="11">
    <source>
        <dbReference type="ARBA" id="ARBA00023049"/>
    </source>
</evidence>
<organism evidence="15 16">
    <name type="scientific">Methylocaldum szegediense</name>
    <dbReference type="NCBI Taxonomy" id="73780"/>
    <lineage>
        <taxon>Bacteria</taxon>
        <taxon>Pseudomonadati</taxon>
        <taxon>Pseudomonadota</taxon>
        <taxon>Gammaproteobacteria</taxon>
        <taxon>Methylococcales</taxon>
        <taxon>Methylococcaceae</taxon>
        <taxon>Methylocaldum</taxon>
    </lineage>
</organism>
<sequence>MEELTFVQRVAVWILPVLFAITVHEVAHGWVARMLGDNTAARLGRLSLNPLHHIDPVGTLLVPGVLLALGGFIFGWAKPVPVDFGKLRNPKRDMALVAIAGPAANFLMAIAWALVARLASFIDFDYVSVPLGLMGIAGIVINIVLMLLNLLPIPPLDGGRIATSFLPPKLAIKFSQIEPYGFFILLALIATGGLSMILGFPIYAMQRLLFGFAGL</sequence>
<protein>
    <submittedName>
        <fullName evidence="15">Zinc metalloprotease YwhC</fullName>
        <ecNumber evidence="15">3.4.24.-</ecNumber>
    </submittedName>
</protein>
<evidence type="ECO:0000256" key="7">
    <source>
        <dbReference type="ARBA" id="ARBA00022723"/>
    </source>
</evidence>
<comment type="subcellular location">
    <subcellularLocation>
        <location evidence="2">Cell membrane</location>
        <topology evidence="2">Multi-pass membrane protein</topology>
    </subcellularLocation>
</comment>
<feature type="transmembrane region" description="Helical" evidence="13">
    <location>
        <begin position="180"/>
        <end position="203"/>
    </location>
</feature>